<dbReference type="PROSITE" id="PS51999">
    <property type="entry name" value="ZF_GRF"/>
    <property type="match status" value="1"/>
</dbReference>
<feature type="transmembrane region" description="Helical" evidence="5">
    <location>
        <begin position="121"/>
        <end position="141"/>
    </location>
</feature>
<dbReference type="Pfam" id="PF06839">
    <property type="entry name" value="Zn_ribbon_GRF"/>
    <property type="match status" value="1"/>
</dbReference>
<organism evidence="7">
    <name type="scientific">Nicotiana tabacum</name>
    <name type="common">Common tobacco</name>
    <dbReference type="NCBI Taxonomy" id="4097"/>
    <lineage>
        <taxon>Eukaryota</taxon>
        <taxon>Viridiplantae</taxon>
        <taxon>Streptophyta</taxon>
        <taxon>Embryophyta</taxon>
        <taxon>Tracheophyta</taxon>
        <taxon>Spermatophyta</taxon>
        <taxon>Magnoliopsida</taxon>
        <taxon>eudicotyledons</taxon>
        <taxon>Gunneridae</taxon>
        <taxon>Pentapetalae</taxon>
        <taxon>asterids</taxon>
        <taxon>lamiids</taxon>
        <taxon>Solanales</taxon>
        <taxon>Solanaceae</taxon>
        <taxon>Nicotianoideae</taxon>
        <taxon>Nicotianeae</taxon>
        <taxon>Nicotiana</taxon>
    </lineage>
</organism>
<gene>
    <name evidence="7" type="primary">LOC107816227</name>
</gene>
<keyword evidence="3" id="KW-0862">Zinc</keyword>
<sequence length="142" mass="16235">MSESSCSSKRRCFCGDIANHFTSTIVYNPGKRFYKCAKPENESCGFWEWKDKVLPDIALVVINNFKSKFDVAHVQLNTLNMALDARNIERDTLMEKVNALVAINIVEANKARELEEKVLKLKMFIIISYTLFVGFVAAFLMK</sequence>
<evidence type="ECO:0000256" key="2">
    <source>
        <dbReference type="ARBA" id="ARBA00022771"/>
    </source>
</evidence>
<keyword evidence="1" id="KW-0479">Metal-binding</keyword>
<feature type="domain" description="GRF-type" evidence="6">
    <location>
        <begin position="12"/>
        <end position="53"/>
    </location>
</feature>
<dbReference type="OrthoDB" id="1297973at2759"/>
<keyword evidence="5" id="KW-0472">Membrane</keyword>
<dbReference type="OMA" id="KCPKSEA"/>
<evidence type="ECO:0000256" key="5">
    <source>
        <dbReference type="SAM" id="Phobius"/>
    </source>
</evidence>
<keyword evidence="5" id="KW-0812">Transmembrane</keyword>
<evidence type="ECO:0000256" key="4">
    <source>
        <dbReference type="PROSITE-ProRule" id="PRU01343"/>
    </source>
</evidence>
<reference evidence="7" key="1">
    <citation type="submission" date="2025-08" db="UniProtKB">
        <authorList>
            <consortium name="RefSeq"/>
        </authorList>
    </citation>
    <scope>IDENTIFICATION</scope>
</reference>
<evidence type="ECO:0000259" key="6">
    <source>
        <dbReference type="PROSITE" id="PS51999"/>
    </source>
</evidence>
<dbReference type="GO" id="GO:0008270">
    <property type="term" value="F:zinc ion binding"/>
    <property type="evidence" value="ECO:0007669"/>
    <property type="project" value="UniProtKB-KW"/>
</dbReference>
<evidence type="ECO:0000313" key="7">
    <source>
        <dbReference type="RefSeq" id="XP_016497411.1"/>
    </source>
</evidence>
<keyword evidence="2 4" id="KW-0863">Zinc-finger</keyword>
<name>A0A1S4C8H4_TOBAC</name>
<dbReference type="PaxDb" id="4097-A0A1S4C8H4"/>
<dbReference type="InterPro" id="IPR010666">
    <property type="entry name" value="Znf_GRF"/>
</dbReference>
<proteinExistence type="predicted"/>
<accession>A0A1S4C8H4</accession>
<dbReference type="RefSeq" id="XP_016497411.1">
    <property type="nucleotide sequence ID" value="XM_016641925.1"/>
</dbReference>
<dbReference type="PANTHER" id="PTHR33248">
    <property type="entry name" value="ZINC ION-BINDING PROTEIN"/>
    <property type="match status" value="1"/>
</dbReference>
<keyword evidence="5" id="KW-1133">Transmembrane helix</keyword>
<protein>
    <submittedName>
        <fullName evidence="7">Uncharacterized protein isoform X1</fullName>
    </submittedName>
</protein>
<dbReference type="AlphaFoldDB" id="A0A1S4C8H4"/>
<dbReference type="STRING" id="4097.A0A1S4C8H4"/>
<evidence type="ECO:0000256" key="3">
    <source>
        <dbReference type="ARBA" id="ARBA00022833"/>
    </source>
</evidence>
<dbReference type="KEGG" id="nta:107816227"/>
<evidence type="ECO:0000256" key="1">
    <source>
        <dbReference type="ARBA" id="ARBA00022723"/>
    </source>
</evidence>